<dbReference type="RefSeq" id="WP_290291721.1">
    <property type="nucleotide sequence ID" value="NZ_CP047211.1"/>
</dbReference>
<dbReference type="Proteomes" id="UP001595751">
    <property type="component" value="Unassembled WGS sequence"/>
</dbReference>
<evidence type="ECO:0000313" key="1">
    <source>
        <dbReference type="EMBL" id="MFC3848894.1"/>
    </source>
</evidence>
<sequence length="432" mass="46648">MHRGWLQLGQTEIANTARTVAYMRHGVRNLSAEVVTDDSWRDLWRWLGRDKPYSTPWGDADCPWHDPLIPASAEFAGVWVLSIDGADATPHDVDVIDSAHVGAAFGTTRTPARQLKMEALVVGGTPAGLTYGLSWLGSVLRGDQCAPGDDARTLLWLETAPPTDDQMTTANVLAVGNAEARMYSQVRLTSSIDVEERLGRWVPEGHGSTMARVTFTLTAGVPWAWGLPTPLVSDLKPYMGDPQTVRFESISDDGTCPSACAPPSPVLVDPTAPALATLPRPISPSAAAGCSPIQSRRLTWLLESGRTAQWMETVPTVTVRTGARDERNVRIQWVEGQPTGEADIACATVGEAMIGYIPALSTLTLDAVTGLATVVTDDGRRLDATPMVTGRMGGPWRPAVLRCARPYTLIIDTEQAVHRDVRVSVDAVMRRP</sequence>
<protein>
    <submittedName>
        <fullName evidence="1">Uncharacterized protein</fullName>
    </submittedName>
</protein>
<gene>
    <name evidence="1" type="ORF">ACFORJ_01755</name>
</gene>
<comment type="caution">
    <text evidence="1">The sequence shown here is derived from an EMBL/GenBank/DDBJ whole genome shotgun (WGS) entry which is preliminary data.</text>
</comment>
<evidence type="ECO:0000313" key="2">
    <source>
        <dbReference type="Proteomes" id="UP001595751"/>
    </source>
</evidence>
<name>A0ABV7ZK07_9CORY</name>
<proteinExistence type="predicted"/>
<dbReference type="EMBL" id="JBHRZN010000001">
    <property type="protein sequence ID" value="MFC3848894.1"/>
    <property type="molecule type" value="Genomic_DNA"/>
</dbReference>
<keyword evidence="2" id="KW-1185">Reference proteome</keyword>
<organism evidence="1 2">
    <name type="scientific">Corynebacterium hansenii</name>
    <dbReference type="NCBI Taxonomy" id="394964"/>
    <lineage>
        <taxon>Bacteria</taxon>
        <taxon>Bacillati</taxon>
        <taxon>Actinomycetota</taxon>
        <taxon>Actinomycetes</taxon>
        <taxon>Mycobacteriales</taxon>
        <taxon>Corynebacteriaceae</taxon>
        <taxon>Corynebacterium</taxon>
    </lineage>
</organism>
<reference evidence="2" key="1">
    <citation type="journal article" date="2019" name="Int. J. Syst. Evol. Microbiol.">
        <title>The Global Catalogue of Microorganisms (GCM) 10K type strain sequencing project: providing services to taxonomists for standard genome sequencing and annotation.</title>
        <authorList>
            <consortium name="The Broad Institute Genomics Platform"/>
            <consortium name="The Broad Institute Genome Sequencing Center for Infectious Disease"/>
            <person name="Wu L."/>
            <person name="Ma J."/>
        </authorList>
    </citation>
    <scope>NUCLEOTIDE SEQUENCE [LARGE SCALE GENOMIC DNA]</scope>
    <source>
        <strain evidence="2">CCUG 53252</strain>
    </source>
</reference>
<accession>A0ABV7ZK07</accession>